<dbReference type="Proteomes" id="UP000559256">
    <property type="component" value="Unassembled WGS sequence"/>
</dbReference>
<sequence length="94" mass="9614">MHFRANIIVSLFACTILSSSVLASPVPIEPILQPIIAAKNNMGGTDTLGYDGQGQINTTAAAAAIEANGTVSSKNHQLLLVVPAVLVGVGSIFL</sequence>
<dbReference type="AlphaFoldDB" id="A0A8H5CK71"/>
<gene>
    <name evidence="2" type="ORF">D9758_013374</name>
</gene>
<dbReference type="EMBL" id="JAACJM010000155">
    <property type="protein sequence ID" value="KAF5342834.1"/>
    <property type="molecule type" value="Genomic_DNA"/>
</dbReference>
<organism evidence="2 3">
    <name type="scientific">Tetrapyrgos nigripes</name>
    <dbReference type="NCBI Taxonomy" id="182062"/>
    <lineage>
        <taxon>Eukaryota</taxon>
        <taxon>Fungi</taxon>
        <taxon>Dikarya</taxon>
        <taxon>Basidiomycota</taxon>
        <taxon>Agaricomycotina</taxon>
        <taxon>Agaricomycetes</taxon>
        <taxon>Agaricomycetidae</taxon>
        <taxon>Agaricales</taxon>
        <taxon>Marasmiineae</taxon>
        <taxon>Marasmiaceae</taxon>
        <taxon>Tetrapyrgos</taxon>
    </lineage>
</organism>
<feature type="chain" id="PRO_5034678903" evidence="1">
    <location>
        <begin position="24"/>
        <end position="94"/>
    </location>
</feature>
<evidence type="ECO:0000256" key="1">
    <source>
        <dbReference type="SAM" id="SignalP"/>
    </source>
</evidence>
<dbReference type="OrthoDB" id="3049780at2759"/>
<proteinExistence type="predicted"/>
<comment type="caution">
    <text evidence="2">The sequence shown here is derived from an EMBL/GenBank/DDBJ whole genome shotgun (WGS) entry which is preliminary data.</text>
</comment>
<evidence type="ECO:0000313" key="2">
    <source>
        <dbReference type="EMBL" id="KAF5342834.1"/>
    </source>
</evidence>
<reference evidence="2 3" key="1">
    <citation type="journal article" date="2020" name="ISME J.">
        <title>Uncovering the hidden diversity of litter-decomposition mechanisms in mushroom-forming fungi.</title>
        <authorList>
            <person name="Floudas D."/>
            <person name="Bentzer J."/>
            <person name="Ahren D."/>
            <person name="Johansson T."/>
            <person name="Persson P."/>
            <person name="Tunlid A."/>
        </authorList>
    </citation>
    <scope>NUCLEOTIDE SEQUENCE [LARGE SCALE GENOMIC DNA]</scope>
    <source>
        <strain evidence="2 3">CBS 291.85</strain>
    </source>
</reference>
<feature type="signal peptide" evidence="1">
    <location>
        <begin position="1"/>
        <end position="23"/>
    </location>
</feature>
<keyword evidence="1" id="KW-0732">Signal</keyword>
<keyword evidence="3" id="KW-1185">Reference proteome</keyword>
<accession>A0A8H5CK71</accession>
<name>A0A8H5CK71_9AGAR</name>
<protein>
    <submittedName>
        <fullName evidence="2">Uncharacterized protein</fullName>
    </submittedName>
</protein>
<evidence type="ECO:0000313" key="3">
    <source>
        <dbReference type="Proteomes" id="UP000559256"/>
    </source>
</evidence>